<protein>
    <submittedName>
        <fullName evidence="3">Uncharacterized protein</fullName>
    </submittedName>
</protein>
<feature type="region of interest" description="Disordered" evidence="2">
    <location>
        <begin position="194"/>
        <end position="253"/>
    </location>
</feature>
<dbReference type="EMBL" id="QXFX01005622">
    <property type="protein sequence ID" value="KAE9060315.1"/>
    <property type="molecule type" value="Genomic_DNA"/>
</dbReference>
<evidence type="ECO:0000313" key="4">
    <source>
        <dbReference type="Proteomes" id="UP000488956"/>
    </source>
</evidence>
<proteinExistence type="predicted"/>
<gene>
    <name evidence="3" type="ORF">PF010_g30268</name>
</gene>
<feature type="compositionally biased region" description="Polar residues" evidence="2">
    <location>
        <begin position="203"/>
        <end position="213"/>
    </location>
</feature>
<comment type="caution">
    <text evidence="3">The sequence shown here is derived from an EMBL/GenBank/DDBJ whole genome shotgun (WGS) entry which is preliminary data.</text>
</comment>
<dbReference type="AlphaFoldDB" id="A0A6G0JL77"/>
<feature type="compositionally biased region" description="Basic and acidic residues" evidence="2">
    <location>
        <begin position="12"/>
        <end position="25"/>
    </location>
</feature>
<organism evidence="3 4">
    <name type="scientific">Phytophthora fragariae</name>
    <dbReference type="NCBI Taxonomy" id="53985"/>
    <lineage>
        <taxon>Eukaryota</taxon>
        <taxon>Sar</taxon>
        <taxon>Stramenopiles</taxon>
        <taxon>Oomycota</taxon>
        <taxon>Peronosporomycetes</taxon>
        <taxon>Peronosporales</taxon>
        <taxon>Peronosporaceae</taxon>
        <taxon>Phytophthora</taxon>
    </lineage>
</organism>
<evidence type="ECO:0000256" key="2">
    <source>
        <dbReference type="SAM" id="MobiDB-lite"/>
    </source>
</evidence>
<feature type="region of interest" description="Disordered" evidence="2">
    <location>
        <begin position="1"/>
        <end position="25"/>
    </location>
</feature>
<dbReference type="Proteomes" id="UP000488956">
    <property type="component" value="Unassembled WGS sequence"/>
</dbReference>
<keyword evidence="1" id="KW-0175">Coiled coil</keyword>
<evidence type="ECO:0000256" key="1">
    <source>
        <dbReference type="SAM" id="Coils"/>
    </source>
</evidence>
<accession>A0A6G0JL77</accession>
<reference evidence="3 4" key="1">
    <citation type="submission" date="2018-09" db="EMBL/GenBank/DDBJ databases">
        <title>Genomic investigation of the strawberry pathogen Phytophthora fragariae indicates pathogenicity is determined by transcriptional variation in three key races.</title>
        <authorList>
            <person name="Adams T.M."/>
            <person name="Armitage A.D."/>
            <person name="Sobczyk M.K."/>
            <person name="Bates H.J."/>
            <person name="Dunwell J.M."/>
            <person name="Nellist C.F."/>
            <person name="Harrison R.J."/>
        </authorList>
    </citation>
    <scope>NUCLEOTIDE SEQUENCE [LARGE SCALE GENOMIC DNA]</scope>
    <source>
        <strain evidence="3 4">ONT-3</strain>
    </source>
</reference>
<feature type="coiled-coil region" evidence="1">
    <location>
        <begin position="64"/>
        <end position="91"/>
    </location>
</feature>
<sequence length="253" mass="28027">MEFMQKMAESMTKMKDSMASVEEKVAQVQKQSARVEKENAPPLISSNVANFVPMSPEVVEALRAEAALNERQRMEAALGDFQAQLESEKNRQALEVAEEKSRLESEGRRALELEATRKELLAFQEARERDREAAINVQKYYASQLREKRAATTISNPRVEVPMPSQVPAQTAQTTADNHFAAQLQATLRNFQQAKVKNDAASRSRSATQVKTEQSSEKRGPPGRTPLGGSDPPKKDAGKSGSSRRGSARRISK</sequence>
<name>A0A6G0JL77_9STRA</name>
<evidence type="ECO:0000313" key="3">
    <source>
        <dbReference type="EMBL" id="KAE9060315.1"/>
    </source>
</evidence>